<dbReference type="PANTHER" id="PTHR45228:SF1">
    <property type="entry name" value="CYCLIC DI-GMP PHOSPHODIESTERASE TM_0186"/>
    <property type="match status" value="1"/>
</dbReference>
<dbReference type="Gene3D" id="1.10.3210.10">
    <property type="entry name" value="Hypothetical protein af1432"/>
    <property type="match status" value="1"/>
</dbReference>
<dbReference type="PANTHER" id="PTHR45228">
    <property type="entry name" value="CYCLIC DI-GMP PHOSPHODIESTERASE TM_0186-RELATED"/>
    <property type="match status" value="1"/>
</dbReference>
<dbReference type="SUPFAM" id="SSF52172">
    <property type="entry name" value="CheY-like"/>
    <property type="match status" value="1"/>
</dbReference>
<dbReference type="Gene3D" id="3.40.50.2300">
    <property type="match status" value="1"/>
</dbReference>
<evidence type="ECO:0000313" key="4">
    <source>
        <dbReference type="EMBL" id="BBF86314.1"/>
    </source>
</evidence>
<dbReference type="KEGG" id="amah:DLM_2713"/>
<feature type="domain" description="HD-GYP" evidence="3">
    <location>
        <begin position="147"/>
        <end position="344"/>
    </location>
</feature>
<dbReference type="InterPro" id="IPR011006">
    <property type="entry name" value="CheY-like_superfamily"/>
</dbReference>
<keyword evidence="5" id="KW-1185">Reference proteome</keyword>
<accession>A0A3G9GG19</accession>
<dbReference type="Pfam" id="PF00072">
    <property type="entry name" value="Response_reg"/>
    <property type="match status" value="1"/>
</dbReference>
<dbReference type="GO" id="GO:0000160">
    <property type="term" value="P:phosphorelay signal transduction system"/>
    <property type="evidence" value="ECO:0007669"/>
    <property type="project" value="InterPro"/>
</dbReference>
<dbReference type="EMBL" id="AP018823">
    <property type="protein sequence ID" value="BBF86314.1"/>
    <property type="molecule type" value="Genomic_DNA"/>
</dbReference>
<evidence type="ECO:0000259" key="3">
    <source>
        <dbReference type="PROSITE" id="PS51832"/>
    </source>
</evidence>
<dbReference type="InterPro" id="IPR052020">
    <property type="entry name" value="Cyclic_di-GMP/3'3'-cGAMP_PDE"/>
</dbReference>
<evidence type="ECO:0000256" key="1">
    <source>
        <dbReference type="PROSITE-ProRule" id="PRU00169"/>
    </source>
</evidence>
<dbReference type="SUPFAM" id="SSF109604">
    <property type="entry name" value="HD-domain/PDEase-like"/>
    <property type="match status" value="1"/>
</dbReference>
<dbReference type="PROSITE" id="PS51832">
    <property type="entry name" value="HD_GYP"/>
    <property type="match status" value="1"/>
</dbReference>
<dbReference type="Proteomes" id="UP000198290">
    <property type="component" value="Chromosome"/>
</dbReference>
<name>A0A3G9GG19_9NEIS</name>
<evidence type="ECO:0000313" key="5">
    <source>
        <dbReference type="Proteomes" id="UP000198290"/>
    </source>
</evidence>
<dbReference type="InterPro" id="IPR003607">
    <property type="entry name" value="HD/PDEase_dom"/>
</dbReference>
<keyword evidence="1" id="KW-0597">Phosphoprotein</keyword>
<reference evidence="4 5" key="2">
    <citation type="journal article" date="2017" name="Genome Announc.">
        <title>Draft genome sequence of Aquitalea magnusonii strain H3, a plant growth-promoting bacterium of duckweed Lemna minor.</title>
        <authorList>
            <person name="Ishizawa H."/>
            <person name="Kuroda M."/>
            <person name="Ike M."/>
        </authorList>
    </citation>
    <scope>NUCLEOTIDE SEQUENCE [LARGE SCALE GENOMIC DNA]</scope>
    <source>
        <strain evidence="4 5">H3</strain>
    </source>
</reference>
<proteinExistence type="predicted"/>
<dbReference type="OrthoDB" id="9763857at2"/>
<reference evidence="5" key="3">
    <citation type="journal article" date="2017" name="Plant Physiol. Biochem.">
        <title>Differential oxidative and antioxidative response of duckweed Lemna minor toward plant growth promoting/inhibiting bacteria.</title>
        <authorList>
            <person name="Ishizawa H."/>
            <person name="Kuroda M."/>
            <person name="Morikawa M."/>
            <person name="Ike M."/>
        </authorList>
    </citation>
    <scope>NUCLEOTIDE SEQUENCE [LARGE SCALE GENOMIC DNA]</scope>
    <source>
        <strain evidence="5">H3</strain>
    </source>
</reference>
<dbReference type="InterPro" id="IPR037522">
    <property type="entry name" value="HD_GYP_dom"/>
</dbReference>
<protein>
    <submittedName>
        <fullName evidence="4">Response regulator</fullName>
    </submittedName>
</protein>
<organism evidence="4 5">
    <name type="scientific">Aquitalea magnusonii</name>
    <dbReference type="NCBI Taxonomy" id="332411"/>
    <lineage>
        <taxon>Bacteria</taxon>
        <taxon>Pseudomonadati</taxon>
        <taxon>Pseudomonadota</taxon>
        <taxon>Betaproteobacteria</taxon>
        <taxon>Neisseriales</taxon>
        <taxon>Chromobacteriaceae</taxon>
        <taxon>Aquitalea</taxon>
    </lineage>
</organism>
<dbReference type="PROSITE" id="PS50110">
    <property type="entry name" value="RESPONSE_REGULATORY"/>
    <property type="match status" value="1"/>
</dbReference>
<feature type="domain" description="Response regulatory" evidence="2">
    <location>
        <begin position="3"/>
        <end position="120"/>
    </location>
</feature>
<dbReference type="CDD" id="cd17551">
    <property type="entry name" value="REC_RpfG-like"/>
    <property type="match status" value="1"/>
</dbReference>
<dbReference type="GO" id="GO:0008081">
    <property type="term" value="F:phosphoric diester hydrolase activity"/>
    <property type="evidence" value="ECO:0007669"/>
    <property type="project" value="UniProtKB-ARBA"/>
</dbReference>
<dbReference type="Pfam" id="PF13487">
    <property type="entry name" value="HD_5"/>
    <property type="match status" value="1"/>
</dbReference>
<gene>
    <name evidence="4" type="ORF">DLM_2713</name>
</gene>
<dbReference type="SMART" id="SM00448">
    <property type="entry name" value="REC"/>
    <property type="match status" value="1"/>
</dbReference>
<dbReference type="STRING" id="332411.VI06_08160"/>
<sequence>MSHVIVVDDNDTNLLLLRHILQKLDGVTVDTFADPQQALAWCATSEPDLVLLDYMMPEMDGLEFMRRFFALPQRQEVPVVMVTADTERDVRHLALQQGARDFLTKPVDKVELTVRVRNLLALRKSSQQLANRAAWLMEEVKLATAEIRAREKEAILRLSRAAEYRDPETGAHLLRMSAYTRLIARQLGLPLQEQEMLQEAAPMHDIGKVGIPDAILLKPGRLTPDEMAIMRQHPLFGHEILSGSVSPLLQCAAVVALSHHEKFDGSGYPHGLAGSDIPLWGRIVAVADVFDALTSSRPYKQAWPLERARHYLESHKGTHFDPACVDALLAQWPEVMIIRQQYADEQDAASPTHQPPGAPHA</sequence>
<dbReference type="RefSeq" id="WP_089084541.1">
    <property type="nucleotide sequence ID" value="NZ_AP018823.1"/>
</dbReference>
<dbReference type="CDD" id="cd00077">
    <property type="entry name" value="HDc"/>
    <property type="match status" value="1"/>
</dbReference>
<feature type="modified residue" description="4-aspartylphosphate" evidence="1">
    <location>
        <position position="53"/>
    </location>
</feature>
<reference evidence="5" key="1">
    <citation type="journal article" date="2017" name="Biotechnol. Biofuels">
        <title>Evaluation of environmental bacterial communities as a factor affecting the growth of duckweed Lemna minor.</title>
        <authorList>
            <person name="Ishizawa H."/>
            <person name="Kuroda M."/>
            <person name="Morikawa M."/>
            <person name="Ike M."/>
        </authorList>
    </citation>
    <scope>NUCLEOTIDE SEQUENCE [LARGE SCALE GENOMIC DNA]</scope>
    <source>
        <strain evidence="5">H3</strain>
    </source>
</reference>
<evidence type="ECO:0000259" key="2">
    <source>
        <dbReference type="PROSITE" id="PS50110"/>
    </source>
</evidence>
<dbReference type="AlphaFoldDB" id="A0A3G9GG19"/>
<dbReference type="InterPro" id="IPR001789">
    <property type="entry name" value="Sig_transdc_resp-reg_receiver"/>
</dbReference>
<dbReference type="SMART" id="SM00471">
    <property type="entry name" value="HDc"/>
    <property type="match status" value="1"/>
</dbReference>